<evidence type="ECO:0000313" key="1">
    <source>
        <dbReference type="EMBL" id="EKC74157.1"/>
    </source>
</evidence>
<reference evidence="1" key="1">
    <citation type="journal article" date="2013" name="Environ. Microbiol.">
        <title>Microbiota from the distal guts of lean and obese adolescents exhibit partial functional redundancy besides clear differences in community structure.</title>
        <authorList>
            <person name="Ferrer M."/>
            <person name="Ruiz A."/>
            <person name="Lanza F."/>
            <person name="Haange S.B."/>
            <person name="Oberbach A."/>
            <person name="Till H."/>
            <person name="Bargiela R."/>
            <person name="Campoy C."/>
            <person name="Segura M.T."/>
            <person name="Richter M."/>
            <person name="von Bergen M."/>
            <person name="Seifert J."/>
            <person name="Suarez A."/>
        </authorList>
    </citation>
    <scope>NUCLEOTIDE SEQUENCE</scope>
</reference>
<sequence length="30" mass="3337">KSLAVCLEILQDYTAKDFSLFAVLTTADFL</sequence>
<comment type="caution">
    <text evidence="1">The sequence shown here is derived from an EMBL/GenBank/DDBJ whole genome shotgun (WGS) entry which is preliminary data.</text>
</comment>
<proteinExistence type="predicted"/>
<accession>K1TM29</accession>
<name>K1TM29_9ZZZZ</name>
<gene>
    <name evidence="1" type="ORF">LEA_05865</name>
</gene>
<dbReference type="EMBL" id="AJWY01003825">
    <property type="protein sequence ID" value="EKC74157.1"/>
    <property type="molecule type" value="Genomic_DNA"/>
</dbReference>
<protein>
    <submittedName>
        <fullName evidence="1">Uncharacterized protein</fullName>
    </submittedName>
</protein>
<organism evidence="1">
    <name type="scientific">human gut metagenome</name>
    <dbReference type="NCBI Taxonomy" id="408170"/>
    <lineage>
        <taxon>unclassified sequences</taxon>
        <taxon>metagenomes</taxon>
        <taxon>organismal metagenomes</taxon>
    </lineage>
</organism>
<dbReference type="AlphaFoldDB" id="K1TM29"/>
<feature type="non-terminal residue" evidence="1">
    <location>
        <position position="1"/>
    </location>
</feature>